<evidence type="ECO:0000313" key="1">
    <source>
        <dbReference type="EMBL" id="MFD1323532.1"/>
    </source>
</evidence>
<protein>
    <submittedName>
        <fullName evidence="1">Uncharacterized protein</fullName>
    </submittedName>
</protein>
<dbReference type="Proteomes" id="UP001597260">
    <property type="component" value="Unassembled WGS sequence"/>
</dbReference>
<name>A0ABW3YGB2_9ACTN</name>
<accession>A0ABW3YGB2</accession>
<comment type="caution">
    <text evidence="1">The sequence shown here is derived from an EMBL/GenBank/DDBJ whole genome shotgun (WGS) entry which is preliminary data.</text>
</comment>
<proteinExistence type="predicted"/>
<sequence>MSEPKRRKYADYLPAELREQAIEAAPFGTPRPGHGTVYLYPLPDGTTWLGTWSDEYPEPTPNGERVGQEMYEGTRDAVVAWAKARPVTHRLIFSPDDDSYRPLAT</sequence>
<gene>
    <name evidence="1" type="ORF">ACFQ4H_20815</name>
</gene>
<dbReference type="EMBL" id="JBHTMP010000033">
    <property type="protein sequence ID" value="MFD1323532.1"/>
    <property type="molecule type" value="Genomic_DNA"/>
</dbReference>
<evidence type="ECO:0000313" key="2">
    <source>
        <dbReference type="Proteomes" id="UP001597260"/>
    </source>
</evidence>
<reference evidence="2" key="1">
    <citation type="journal article" date="2019" name="Int. J. Syst. Evol. Microbiol.">
        <title>The Global Catalogue of Microorganisms (GCM) 10K type strain sequencing project: providing services to taxonomists for standard genome sequencing and annotation.</title>
        <authorList>
            <consortium name="The Broad Institute Genomics Platform"/>
            <consortium name="The Broad Institute Genome Sequencing Center for Infectious Disease"/>
            <person name="Wu L."/>
            <person name="Ma J."/>
        </authorList>
    </citation>
    <scope>NUCLEOTIDE SEQUENCE [LARGE SCALE GENOMIC DNA]</scope>
    <source>
        <strain evidence="2">JCM 31037</strain>
    </source>
</reference>
<organism evidence="1 2">
    <name type="scientific">Micromonospora sonneratiae</name>
    <dbReference type="NCBI Taxonomy" id="1184706"/>
    <lineage>
        <taxon>Bacteria</taxon>
        <taxon>Bacillati</taxon>
        <taxon>Actinomycetota</taxon>
        <taxon>Actinomycetes</taxon>
        <taxon>Micromonosporales</taxon>
        <taxon>Micromonosporaceae</taxon>
        <taxon>Micromonospora</taxon>
    </lineage>
</organism>
<dbReference type="RefSeq" id="WP_377572793.1">
    <property type="nucleotide sequence ID" value="NZ_JBHTMP010000033.1"/>
</dbReference>
<keyword evidence="2" id="KW-1185">Reference proteome</keyword>